<feature type="compositionally biased region" description="Low complexity" evidence="5">
    <location>
        <begin position="139"/>
        <end position="150"/>
    </location>
</feature>
<dbReference type="Gramene" id="ORUFI12G02710.1">
    <property type="protein sequence ID" value="ORUFI12G02710.1"/>
    <property type="gene ID" value="ORUFI12G02710"/>
</dbReference>
<dbReference type="PANTHER" id="PTHR45931">
    <property type="entry name" value="SI:CH211-59O9.10"/>
    <property type="match status" value="1"/>
</dbReference>
<feature type="region of interest" description="Disordered" evidence="5">
    <location>
        <begin position="218"/>
        <end position="311"/>
    </location>
</feature>
<feature type="compositionally biased region" description="Basic and acidic residues" evidence="5">
    <location>
        <begin position="151"/>
        <end position="161"/>
    </location>
</feature>
<evidence type="ECO:0000256" key="1">
    <source>
        <dbReference type="ARBA" id="ARBA00022723"/>
    </source>
</evidence>
<sequence>MATTGRLLLPHDMYRRLQAPTAAAAASLFILAPHLHFQRPNAAAAAPEGYSNGRFGSVPACSEAIAALEETSAGEAKEKDCSVCLEVFEEESDKPMRKMPCCHAFHESCIFEWLQHEAVDVREEGRRRGAAEAGEGEGVEPLVRGAAGEEQGARAEERGDGGRVAGVDGAALGGEEEAVEGRVGGEHGALAEDVGGEHAAVARHALVDERLRVGRLVRRDEPQRLANQRQARAPRRHPRPLPQPPGGGAPEEEEPSERHGNHDGGGGRGEEEQRGRGHGGGSTGLEEGLRGEYKVESPIGPRSENVLVVAY</sequence>
<dbReference type="InterPro" id="IPR001841">
    <property type="entry name" value="Znf_RING"/>
</dbReference>
<evidence type="ECO:0000256" key="2">
    <source>
        <dbReference type="ARBA" id="ARBA00022771"/>
    </source>
</evidence>
<evidence type="ECO:0000256" key="4">
    <source>
        <dbReference type="PROSITE-ProRule" id="PRU00175"/>
    </source>
</evidence>
<dbReference type="Pfam" id="PF13639">
    <property type="entry name" value="zf-RING_2"/>
    <property type="match status" value="1"/>
</dbReference>
<evidence type="ECO:0000256" key="3">
    <source>
        <dbReference type="ARBA" id="ARBA00022833"/>
    </source>
</evidence>
<feature type="domain" description="RING-type" evidence="6">
    <location>
        <begin position="81"/>
        <end position="113"/>
    </location>
</feature>
<evidence type="ECO:0000256" key="5">
    <source>
        <dbReference type="SAM" id="MobiDB-lite"/>
    </source>
</evidence>
<dbReference type="SMART" id="SM00184">
    <property type="entry name" value="RING"/>
    <property type="match status" value="1"/>
</dbReference>
<keyword evidence="1" id="KW-0479">Metal-binding</keyword>
<proteinExistence type="predicted"/>
<accession>A0A0E0RDJ9</accession>
<dbReference type="PANTHER" id="PTHR45931:SF23">
    <property type="entry name" value="OS12G0134500 PROTEIN"/>
    <property type="match status" value="1"/>
</dbReference>
<keyword evidence="3" id="KW-0862">Zinc</keyword>
<dbReference type="PROSITE" id="PS50089">
    <property type="entry name" value="ZF_RING_2"/>
    <property type="match status" value="1"/>
</dbReference>
<evidence type="ECO:0000259" key="6">
    <source>
        <dbReference type="PROSITE" id="PS50089"/>
    </source>
</evidence>
<protein>
    <recommendedName>
        <fullName evidence="6">RING-type domain-containing protein</fullName>
    </recommendedName>
</protein>
<dbReference type="GO" id="GO:0006511">
    <property type="term" value="P:ubiquitin-dependent protein catabolic process"/>
    <property type="evidence" value="ECO:0007669"/>
    <property type="project" value="TreeGrafter"/>
</dbReference>
<feature type="region of interest" description="Disordered" evidence="5">
    <location>
        <begin position="127"/>
        <end position="168"/>
    </location>
</feature>
<dbReference type="InterPro" id="IPR013083">
    <property type="entry name" value="Znf_RING/FYVE/PHD"/>
</dbReference>
<organism evidence="7 8">
    <name type="scientific">Oryza rufipogon</name>
    <name type="common">Brownbeard rice</name>
    <name type="synonym">Asian wild rice</name>
    <dbReference type="NCBI Taxonomy" id="4529"/>
    <lineage>
        <taxon>Eukaryota</taxon>
        <taxon>Viridiplantae</taxon>
        <taxon>Streptophyta</taxon>
        <taxon>Embryophyta</taxon>
        <taxon>Tracheophyta</taxon>
        <taxon>Spermatophyta</taxon>
        <taxon>Magnoliopsida</taxon>
        <taxon>Liliopsida</taxon>
        <taxon>Poales</taxon>
        <taxon>Poaceae</taxon>
        <taxon>BOP clade</taxon>
        <taxon>Oryzoideae</taxon>
        <taxon>Oryzeae</taxon>
        <taxon>Oryzinae</taxon>
        <taxon>Oryza</taxon>
    </lineage>
</organism>
<dbReference type="InterPro" id="IPR051834">
    <property type="entry name" value="RING_finger_E3_ligase"/>
</dbReference>
<dbReference type="STRING" id="4529.A0A0E0RDJ9"/>
<keyword evidence="2 4" id="KW-0863">Zinc-finger</keyword>
<dbReference type="EnsemblPlants" id="ORUFI12G02710.1">
    <property type="protein sequence ID" value="ORUFI12G02710.1"/>
    <property type="gene ID" value="ORUFI12G02710"/>
</dbReference>
<dbReference type="GO" id="GO:0008270">
    <property type="term" value="F:zinc ion binding"/>
    <property type="evidence" value="ECO:0007669"/>
    <property type="project" value="UniProtKB-KW"/>
</dbReference>
<dbReference type="GO" id="GO:0061630">
    <property type="term" value="F:ubiquitin protein ligase activity"/>
    <property type="evidence" value="ECO:0007669"/>
    <property type="project" value="TreeGrafter"/>
</dbReference>
<keyword evidence="8" id="KW-1185">Reference proteome</keyword>
<dbReference type="GO" id="GO:0005634">
    <property type="term" value="C:nucleus"/>
    <property type="evidence" value="ECO:0007669"/>
    <property type="project" value="TreeGrafter"/>
</dbReference>
<dbReference type="AlphaFoldDB" id="A0A0E0RDJ9"/>
<evidence type="ECO:0000313" key="7">
    <source>
        <dbReference type="EnsemblPlants" id="ORUFI12G02710.1"/>
    </source>
</evidence>
<dbReference type="Proteomes" id="UP000008022">
    <property type="component" value="Unassembled WGS sequence"/>
</dbReference>
<name>A0A0E0RDJ9_ORYRU</name>
<dbReference type="SUPFAM" id="SSF57850">
    <property type="entry name" value="RING/U-box"/>
    <property type="match status" value="1"/>
</dbReference>
<reference evidence="7" key="2">
    <citation type="submission" date="2015-06" db="UniProtKB">
        <authorList>
            <consortium name="EnsemblPlants"/>
        </authorList>
    </citation>
    <scope>IDENTIFICATION</scope>
</reference>
<dbReference type="Gene3D" id="3.30.40.10">
    <property type="entry name" value="Zinc/RING finger domain, C3HC4 (zinc finger)"/>
    <property type="match status" value="1"/>
</dbReference>
<dbReference type="HOGENOM" id="CLU_895407_0_0_1"/>
<reference evidence="8" key="1">
    <citation type="submission" date="2013-06" db="EMBL/GenBank/DDBJ databases">
        <authorList>
            <person name="Zhao Q."/>
        </authorList>
    </citation>
    <scope>NUCLEOTIDE SEQUENCE</scope>
    <source>
        <strain evidence="8">cv. W1943</strain>
    </source>
</reference>
<evidence type="ECO:0000313" key="8">
    <source>
        <dbReference type="Proteomes" id="UP000008022"/>
    </source>
</evidence>